<dbReference type="NCBIfam" id="TIGR00056">
    <property type="entry name" value="MlaE family lipid ABC transporter permease subunit"/>
    <property type="match status" value="1"/>
</dbReference>
<keyword evidence="4 7" id="KW-0812">Transmembrane</keyword>
<dbReference type="GO" id="GO:0005548">
    <property type="term" value="F:phospholipid transporter activity"/>
    <property type="evidence" value="ECO:0007669"/>
    <property type="project" value="TreeGrafter"/>
</dbReference>
<evidence type="ECO:0000256" key="4">
    <source>
        <dbReference type="ARBA" id="ARBA00022692"/>
    </source>
</evidence>
<organism evidence="8">
    <name type="scientific">Uncultured Desulfatiglans sp</name>
    <dbReference type="NCBI Taxonomy" id="1748965"/>
    <lineage>
        <taxon>Bacteria</taxon>
        <taxon>Pseudomonadati</taxon>
        <taxon>Thermodesulfobacteriota</taxon>
        <taxon>Desulfobacteria</taxon>
        <taxon>Desulfatiglandales</taxon>
        <taxon>Desulfatiglandaceae</taxon>
        <taxon>Desulfatiglans</taxon>
        <taxon>environmental samples</taxon>
    </lineage>
</organism>
<keyword evidence="6 7" id="KW-0472">Membrane</keyword>
<evidence type="ECO:0000256" key="3">
    <source>
        <dbReference type="ARBA" id="ARBA00022448"/>
    </source>
</evidence>
<dbReference type="EMBL" id="UPXX01000030">
    <property type="protein sequence ID" value="VBB45939.1"/>
    <property type="molecule type" value="Genomic_DNA"/>
</dbReference>
<accession>A0A653ACY5</accession>
<name>A0A653ACY5_UNCDX</name>
<proteinExistence type="inferred from homology"/>
<dbReference type="InterPro" id="IPR003453">
    <property type="entry name" value="ABC_MlaE_roteobac"/>
</dbReference>
<dbReference type="GO" id="GO:0043190">
    <property type="term" value="C:ATP-binding cassette (ABC) transporter complex"/>
    <property type="evidence" value="ECO:0007669"/>
    <property type="project" value="InterPro"/>
</dbReference>
<sequence length="259" mass="27920">MLAIRAIGGRSIEYVRRMGVMLLFLLEAVLFCFIPPIKLRRVMKQIRFIGFQSMLVIILTGAFSGMVLGFQGYYSLSRFGSEAFLGPMVGLALIKELGPVISALMVTGRAGSAIAAEIGIMRLTEQVDALELMGLNPFRYLIVPSLLAGLIAMPLLTAIFDVVGIFGGYAVGGKLLGVGAGTYFGEMSAYVEASDVLEGLYKSLSFGVIIVWVCCFKGFYTGIYTGFGAEGVSRATTEAVVLSSVLILVWDYFMTALLF</sequence>
<dbReference type="PANTHER" id="PTHR30188:SF4">
    <property type="entry name" value="PROTEIN TRIGALACTOSYLDIACYLGLYCEROL 1, CHLOROPLASTIC"/>
    <property type="match status" value="1"/>
</dbReference>
<keyword evidence="5 7" id="KW-1133">Transmembrane helix</keyword>
<feature type="transmembrane region" description="Helical" evidence="7">
    <location>
        <begin position="20"/>
        <end position="37"/>
    </location>
</feature>
<comment type="similarity">
    <text evidence="2 7">Belongs to the MlaE permease family.</text>
</comment>
<dbReference type="InterPro" id="IPR030802">
    <property type="entry name" value="Permease_MalE"/>
</dbReference>
<evidence type="ECO:0000256" key="2">
    <source>
        <dbReference type="ARBA" id="ARBA00007556"/>
    </source>
</evidence>
<protein>
    <submittedName>
        <fullName evidence="8">Toluene transporter subunit: membrane component of ABC superfamily</fullName>
    </submittedName>
</protein>
<feature type="transmembrane region" description="Helical" evidence="7">
    <location>
        <begin position="239"/>
        <end position="258"/>
    </location>
</feature>
<evidence type="ECO:0000256" key="7">
    <source>
        <dbReference type="RuleBase" id="RU362044"/>
    </source>
</evidence>
<dbReference type="Pfam" id="PF02405">
    <property type="entry name" value="MlaE"/>
    <property type="match status" value="1"/>
</dbReference>
<feature type="transmembrane region" description="Helical" evidence="7">
    <location>
        <begin position="49"/>
        <end position="74"/>
    </location>
</feature>
<evidence type="ECO:0000256" key="6">
    <source>
        <dbReference type="ARBA" id="ARBA00023136"/>
    </source>
</evidence>
<feature type="transmembrane region" description="Helical" evidence="7">
    <location>
        <begin position="163"/>
        <end position="184"/>
    </location>
</feature>
<dbReference type="PANTHER" id="PTHR30188">
    <property type="entry name" value="ABC TRANSPORTER PERMEASE PROTEIN-RELATED"/>
    <property type="match status" value="1"/>
</dbReference>
<gene>
    <name evidence="8" type="primary">yrbE</name>
    <name evidence="8" type="ORF">TRIP_B360032</name>
</gene>
<keyword evidence="3" id="KW-0813">Transport</keyword>
<evidence type="ECO:0000256" key="1">
    <source>
        <dbReference type="ARBA" id="ARBA00004141"/>
    </source>
</evidence>
<reference evidence="8" key="1">
    <citation type="submission" date="2018-07" db="EMBL/GenBank/DDBJ databases">
        <authorList>
            <consortium name="Genoscope - CEA"/>
            <person name="William W."/>
        </authorList>
    </citation>
    <scope>NUCLEOTIDE SEQUENCE</scope>
    <source>
        <strain evidence="8">IK1</strain>
    </source>
</reference>
<feature type="transmembrane region" description="Helical" evidence="7">
    <location>
        <begin position="204"/>
        <end position="227"/>
    </location>
</feature>
<evidence type="ECO:0000256" key="5">
    <source>
        <dbReference type="ARBA" id="ARBA00022989"/>
    </source>
</evidence>
<dbReference type="AlphaFoldDB" id="A0A653ACY5"/>
<comment type="subcellular location">
    <subcellularLocation>
        <location evidence="1">Membrane</location>
        <topology evidence="1">Multi-pass membrane protein</topology>
    </subcellularLocation>
</comment>
<feature type="transmembrane region" description="Helical" evidence="7">
    <location>
        <begin position="138"/>
        <end position="156"/>
    </location>
</feature>
<evidence type="ECO:0000313" key="8">
    <source>
        <dbReference type="EMBL" id="VBB45939.1"/>
    </source>
</evidence>